<sequence>SAGGGQSAVVRRLATRQAGPRGYVIARYISYCVGLIVEAGTGRRPLYRVSLSFCLAFCILSFPLLIDPLERPAWLVLSLSFCLLILVYVPI</sequence>
<feature type="non-terminal residue" evidence="2">
    <location>
        <position position="1"/>
    </location>
</feature>
<keyword evidence="1" id="KW-1133">Transmembrane helix</keyword>
<dbReference type="RefSeq" id="XP_013326744.1">
    <property type="nucleotide sequence ID" value="XM_013471290.1"/>
</dbReference>
<accession>A0A0F4YPF3</accession>
<comment type="caution">
    <text evidence="2">The sequence shown here is derived from an EMBL/GenBank/DDBJ whole genome shotgun (WGS) entry which is preliminary data.</text>
</comment>
<feature type="transmembrane region" description="Helical" evidence="1">
    <location>
        <begin position="46"/>
        <end position="66"/>
    </location>
</feature>
<protein>
    <submittedName>
        <fullName evidence="2">Uncharacterized protein</fullName>
    </submittedName>
</protein>
<keyword evidence="1" id="KW-0472">Membrane</keyword>
<reference evidence="2 3" key="1">
    <citation type="submission" date="2015-04" db="EMBL/GenBank/DDBJ databases">
        <authorList>
            <person name="Heijne W.H."/>
            <person name="Fedorova N.D."/>
            <person name="Nierman W.C."/>
            <person name="Vollebregt A.W."/>
            <person name="Zhao Z."/>
            <person name="Wu L."/>
            <person name="Kumar M."/>
            <person name="Stam H."/>
            <person name="van den Berg M.A."/>
            <person name="Pel H.J."/>
        </authorList>
    </citation>
    <scope>NUCLEOTIDE SEQUENCE [LARGE SCALE GENOMIC DNA]</scope>
    <source>
        <strain evidence="2 3">CBS 393.64</strain>
    </source>
</reference>
<keyword evidence="3" id="KW-1185">Reference proteome</keyword>
<evidence type="ECO:0000313" key="2">
    <source>
        <dbReference type="EMBL" id="KKA20132.1"/>
    </source>
</evidence>
<dbReference type="GeneID" id="25318199"/>
<name>A0A0F4YPF3_RASE3</name>
<evidence type="ECO:0000313" key="3">
    <source>
        <dbReference type="Proteomes" id="UP000053958"/>
    </source>
</evidence>
<dbReference type="AlphaFoldDB" id="A0A0F4YPF3"/>
<evidence type="ECO:0000256" key="1">
    <source>
        <dbReference type="SAM" id="Phobius"/>
    </source>
</evidence>
<gene>
    <name evidence="2" type="ORF">T310_5874</name>
</gene>
<proteinExistence type="predicted"/>
<organism evidence="2 3">
    <name type="scientific">Rasamsonia emersonii (strain ATCC 16479 / CBS 393.64 / IMI 116815)</name>
    <dbReference type="NCBI Taxonomy" id="1408163"/>
    <lineage>
        <taxon>Eukaryota</taxon>
        <taxon>Fungi</taxon>
        <taxon>Dikarya</taxon>
        <taxon>Ascomycota</taxon>
        <taxon>Pezizomycotina</taxon>
        <taxon>Eurotiomycetes</taxon>
        <taxon>Eurotiomycetidae</taxon>
        <taxon>Eurotiales</taxon>
        <taxon>Trichocomaceae</taxon>
        <taxon>Rasamsonia</taxon>
    </lineage>
</organism>
<dbReference type="EMBL" id="LASV01000286">
    <property type="protein sequence ID" value="KKA20132.1"/>
    <property type="molecule type" value="Genomic_DNA"/>
</dbReference>
<dbReference type="Proteomes" id="UP000053958">
    <property type="component" value="Unassembled WGS sequence"/>
</dbReference>
<feature type="transmembrane region" description="Helical" evidence="1">
    <location>
        <begin position="72"/>
        <end position="89"/>
    </location>
</feature>
<keyword evidence="1" id="KW-0812">Transmembrane</keyword>